<dbReference type="InterPro" id="IPR021382">
    <property type="entry name" value="DUF3014"/>
</dbReference>
<evidence type="ECO:0008006" key="4">
    <source>
        <dbReference type="Google" id="ProtNLM"/>
    </source>
</evidence>
<feature type="region of interest" description="Disordered" evidence="1">
    <location>
        <begin position="64"/>
        <end position="99"/>
    </location>
</feature>
<organism evidence="2 3">
    <name type="scientific">Catenovulum maritimum</name>
    <dbReference type="NCBI Taxonomy" id="1513271"/>
    <lineage>
        <taxon>Bacteria</taxon>
        <taxon>Pseudomonadati</taxon>
        <taxon>Pseudomonadota</taxon>
        <taxon>Gammaproteobacteria</taxon>
        <taxon>Alteromonadales</taxon>
        <taxon>Alteromonadaceae</taxon>
        <taxon>Catenovulum</taxon>
    </lineage>
</organism>
<evidence type="ECO:0000313" key="3">
    <source>
        <dbReference type="Proteomes" id="UP000037600"/>
    </source>
</evidence>
<gene>
    <name evidence="2" type="ORF">XM47_02620</name>
</gene>
<dbReference type="EMBL" id="LAZL01000003">
    <property type="protein sequence ID" value="KMT66456.1"/>
    <property type="molecule type" value="Genomic_DNA"/>
</dbReference>
<evidence type="ECO:0000313" key="2">
    <source>
        <dbReference type="EMBL" id="KMT66456.1"/>
    </source>
</evidence>
<comment type="caution">
    <text evidence="2">The sequence shown here is derived from an EMBL/GenBank/DDBJ whole genome shotgun (WGS) entry which is preliminary data.</text>
</comment>
<sequence>MSESNSSNMLIAAVIAVPVVSAGLYFALSGDEKPESVNQPIVEEIKPITPPTLAKLPEKVNKEPEMPVVVLDNQDDMSDDEVEELKKPEQPKLPSLNNSDSLVKQDLADSYQSSSLIDLLVPEDVIRKFVVFSENAAQGDLIQRHSPVLKPSQAFKAIPINDKEYIIDPTTYQRYDKYVDLVTELSTETILDYLDKFEPLLTEAYQEIGYESADIKVTISDTITHILQTPVIRNDIKLVAPSAMYKFADDDLESLNPIQKFMLRLGPDNLEKLQASLKPLKSKLDE</sequence>
<accession>A0A0J8JP82</accession>
<dbReference type="AlphaFoldDB" id="A0A0J8JP82"/>
<feature type="compositionally biased region" description="Acidic residues" evidence="1">
    <location>
        <begin position="73"/>
        <end position="83"/>
    </location>
</feature>
<protein>
    <recommendedName>
        <fullName evidence="4">DUF3014 domain-containing protein</fullName>
    </recommendedName>
</protein>
<proteinExistence type="predicted"/>
<dbReference type="Pfam" id="PF11219">
    <property type="entry name" value="DUF3014"/>
    <property type="match status" value="1"/>
</dbReference>
<dbReference type="Proteomes" id="UP000037600">
    <property type="component" value="Unassembled WGS sequence"/>
</dbReference>
<dbReference type="RefSeq" id="WP_048689280.1">
    <property type="nucleotide sequence ID" value="NZ_KQ130483.1"/>
</dbReference>
<keyword evidence="3" id="KW-1185">Reference proteome</keyword>
<evidence type="ECO:0000256" key="1">
    <source>
        <dbReference type="SAM" id="MobiDB-lite"/>
    </source>
</evidence>
<reference evidence="2 3" key="1">
    <citation type="submission" date="2015-04" db="EMBL/GenBank/DDBJ databases">
        <title>Draft Genome Sequence of the Novel Agar-Digesting Marine Bacterium Q1.</title>
        <authorList>
            <person name="Li Y."/>
            <person name="Li D."/>
            <person name="Chen G."/>
            <person name="Du Z."/>
        </authorList>
    </citation>
    <scope>NUCLEOTIDE SEQUENCE [LARGE SCALE GENOMIC DNA]</scope>
    <source>
        <strain evidence="2 3">Q1</strain>
    </source>
</reference>
<name>A0A0J8JP82_9ALTE</name>
<dbReference type="STRING" id="1513271.XM47_02620"/>
<dbReference type="OrthoDB" id="5502479at2"/>